<evidence type="ECO:0000256" key="1">
    <source>
        <dbReference type="ARBA" id="ARBA00008315"/>
    </source>
</evidence>
<sequence>MSKPRRTVAYSAEYEFGDDNILTAAFREEKRLRNEQRIKQAHSVLDRDGDDHTVNNAKRIQLEQDRELEISQQNLLLLERLERIHKKLPKQYDVSRRSDEYSRIQGPTNYHQMLREQERIAEENKRMKRRLNQAKSLFDNKQLAVEAEKQRYFSGQLSKADRRLQMKQKCKLLESQSSAQRMAAKHSPSKQRRSKRHQVVQDKQQFVLDGIHECQLDQRNDHRQTTELPRVHRSSYKVEVKYAPQESCPTITNTSKLVRASDLLPRLGHYYEWH</sequence>
<dbReference type="Proteomes" id="UP000693981">
    <property type="component" value="Unassembled WGS sequence"/>
</dbReference>
<evidence type="ECO:0000313" key="4">
    <source>
        <dbReference type="EMBL" id="KAG7397359.1"/>
    </source>
</evidence>
<evidence type="ECO:0000256" key="3">
    <source>
        <dbReference type="SAM" id="MobiDB-lite"/>
    </source>
</evidence>
<comment type="caution">
    <text evidence="4">The sequence shown here is derived from an EMBL/GenBank/DDBJ whole genome shotgun (WGS) entry which is preliminary data.</text>
</comment>
<dbReference type="Pfam" id="PF13879">
    <property type="entry name" value="Hmw_CFAP97"/>
    <property type="match status" value="1"/>
</dbReference>
<proteinExistence type="inferred from homology"/>
<protein>
    <submittedName>
        <fullName evidence="4">Uncharacterized protein</fullName>
    </submittedName>
</protein>
<organism evidence="4 5">
    <name type="scientific">Phytophthora boehmeriae</name>
    <dbReference type="NCBI Taxonomy" id="109152"/>
    <lineage>
        <taxon>Eukaryota</taxon>
        <taxon>Sar</taxon>
        <taxon>Stramenopiles</taxon>
        <taxon>Oomycota</taxon>
        <taxon>Peronosporomycetes</taxon>
        <taxon>Peronosporales</taxon>
        <taxon>Peronosporaceae</taxon>
        <taxon>Phytophthora</taxon>
    </lineage>
</organism>
<dbReference type="OrthoDB" id="71605at2759"/>
<evidence type="ECO:0000256" key="2">
    <source>
        <dbReference type="SAM" id="Coils"/>
    </source>
</evidence>
<feature type="region of interest" description="Disordered" evidence="3">
    <location>
        <begin position="174"/>
        <end position="200"/>
    </location>
</feature>
<comment type="similarity">
    <text evidence="1">Belongs to the CFAP97 family.</text>
</comment>
<dbReference type="InterPro" id="IPR029488">
    <property type="entry name" value="Hmw/CFAP97"/>
</dbReference>
<dbReference type="EMBL" id="JAGDFL010000116">
    <property type="protein sequence ID" value="KAG7397359.1"/>
    <property type="molecule type" value="Genomic_DNA"/>
</dbReference>
<feature type="coiled-coil region" evidence="2">
    <location>
        <begin position="110"/>
        <end position="137"/>
    </location>
</feature>
<evidence type="ECO:0000313" key="5">
    <source>
        <dbReference type="Proteomes" id="UP000693981"/>
    </source>
</evidence>
<gene>
    <name evidence="4" type="ORF">PHYBOEH_000871</name>
</gene>
<feature type="compositionally biased region" description="Basic residues" evidence="3">
    <location>
        <begin position="183"/>
        <end position="198"/>
    </location>
</feature>
<name>A0A8T1X074_9STRA</name>
<keyword evidence="2" id="KW-0175">Coiled coil</keyword>
<keyword evidence="5" id="KW-1185">Reference proteome</keyword>
<reference evidence="4" key="1">
    <citation type="submission" date="2021-02" db="EMBL/GenBank/DDBJ databases">
        <authorList>
            <person name="Palmer J.M."/>
        </authorList>
    </citation>
    <scope>NUCLEOTIDE SEQUENCE</scope>
    <source>
        <strain evidence="4">SCRP23</strain>
    </source>
</reference>
<accession>A0A8T1X074</accession>
<dbReference type="AlphaFoldDB" id="A0A8T1X074"/>